<name>A0ABW5W6I5_9PSEU</name>
<accession>A0ABW5W6I5</accession>
<feature type="domain" description="AMP-binding enzyme C-terminal" evidence="8">
    <location>
        <begin position="440"/>
        <end position="511"/>
    </location>
</feature>
<dbReference type="Pfam" id="PF00501">
    <property type="entry name" value="AMP-binding"/>
    <property type="match status" value="1"/>
</dbReference>
<dbReference type="InterPro" id="IPR050237">
    <property type="entry name" value="ATP-dep_AMP-bd_enzyme"/>
</dbReference>
<dbReference type="Pfam" id="PF13193">
    <property type="entry name" value="AMP-binding_C"/>
    <property type="match status" value="1"/>
</dbReference>
<dbReference type="Gene3D" id="3.30.300.30">
    <property type="match status" value="1"/>
</dbReference>
<dbReference type="PANTHER" id="PTHR43767">
    <property type="entry name" value="LONG-CHAIN-FATTY-ACID--COA LIGASE"/>
    <property type="match status" value="1"/>
</dbReference>
<evidence type="ECO:0000256" key="1">
    <source>
        <dbReference type="ARBA" id="ARBA00004170"/>
    </source>
</evidence>
<comment type="pathway">
    <text evidence="2">Lipid metabolism; fatty acid beta-oxidation.</text>
</comment>
<dbReference type="Gene3D" id="3.40.50.12780">
    <property type="entry name" value="N-terminal domain of ligase-like"/>
    <property type="match status" value="1"/>
</dbReference>
<comment type="caution">
    <text evidence="9">The sequence shown here is derived from an EMBL/GenBank/DDBJ whole genome shotgun (WGS) entry which is preliminary data.</text>
</comment>
<evidence type="ECO:0000256" key="2">
    <source>
        <dbReference type="ARBA" id="ARBA00005005"/>
    </source>
</evidence>
<dbReference type="PANTHER" id="PTHR43767:SF8">
    <property type="entry name" value="LONG-CHAIN-FATTY-ACID--COA LIGASE"/>
    <property type="match status" value="1"/>
</dbReference>
<dbReference type="EMBL" id="JBHUOF010000007">
    <property type="protein sequence ID" value="MFD2799186.1"/>
    <property type="molecule type" value="Genomic_DNA"/>
</dbReference>
<evidence type="ECO:0000256" key="5">
    <source>
        <dbReference type="ARBA" id="ARBA00039545"/>
    </source>
</evidence>
<evidence type="ECO:0000256" key="6">
    <source>
        <dbReference type="ARBA" id="ARBA00042773"/>
    </source>
</evidence>
<dbReference type="RefSeq" id="WP_377386217.1">
    <property type="nucleotide sequence ID" value="NZ_JBHSAN010000006.1"/>
</dbReference>
<dbReference type="SUPFAM" id="SSF56801">
    <property type="entry name" value="Acetyl-CoA synthetase-like"/>
    <property type="match status" value="1"/>
</dbReference>
<evidence type="ECO:0000259" key="7">
    <source>
        <dbReference type="Pfam" id="PF00501"/>
    </source>
</evidence>
<sequence>MTLLAVLSDLVARNADAPVAIDAHPEDPVVVSRRELWQRTLALRADLAHAGVGRGDGVAVWLPNWSDALCWQFATASLGAHVIGVNTRYNVEEVAHVLDRARPAVVALAHDFHGLDLLGRLHAAVGRVAAPPPAVAVVTGPHGTAPEDVSAYDVGGGTWRPGPARDLPAPEATDGDELAVAFTTSGSTGKPKLAAHRESAVVAHARADAAALGIGDGDVVVCALPLSGVFGFSTALAGVAGGAACLLEPVFDGTAVVADMARWRATHLVGGDDLVSKLAAAWQASPRPLPAWRWLGMADFIGKTHELARWAEQEFGTHATGVYGSSEVFALTACWPGDEPAPRRWRGGGRLVSGRIQARVADPVTEESLPAGHQGELQLRGYNVVDAYLGDPDAGVRSFTTDGWFRTGDLVELDADGAVTYVCRMGDVLRLHGFLVDPAEIEQRLAEHHAVSVAKVVGVRGDDGFERAVAYVVPVSPGAVDAAELREWCGATLATFKVPSAIELLDEMPTTSGTNGTKIRAATLREWAQRRHGARREMAP</sequence>
<dbReference type="Proteomes" id="UP001597478">
    <property type="component" value="Unassembled WGS sequence"/>
</dbReference>
<evidence type="ECO:0000313" key="9">
    <source>
        <dbReference type="EMBL" id="MFD2799186.1"/>
    </source>
</evidence>
<dbReference type="EC" id="6.2.1.3" evidence="4"/>
<dbReference type="InterPro" id="IPR045851">
    <property type="entry name" value="AMP-bd_C_sf"/>
</dbReference>
<keyword evidence="3" id="KW-0436">Ligase</keyword>
<protein>
    <recommendedName>
        <fullName evidence="5">Long-chain-fatty-acid--CoA ligase</fullName>
        <ecNumber evidence="4">6.2.1.3</ecNumber>
    </recommendedName>
    <alternativeName>
        <fullName evidence="6">Long-chain acyl-CoA synthetase</fullName>
    </alternativeName>
</protein>
<dbReference type="InterPro" id="IPR025110">
    <property type="entry name" value="AMP-bd_C"/>
</dbReference>
<feature type="domain" description="AMP-dependent synthetase/ligase" evidence="7">
    <location>
        <begin position="11"/>
        <end position="389"/>
    </location>
</feature>
<reference evidence="10" key="1">
    <citation type="journal article" date="2019" name="Int. J. Syst. Evol. Microbiol.">
        <title>The Global Catalogue of Microorganisms (GCM) 10K type strain sequencing project: providing services to taxonomists for standard genome sequencing and annotation.</title>
        <authorList>
            <consortium name="The Broad Institute Genomics Platform"/>
            <consortium name="The Broad Institute Genome Sequencing Center for Infectious Disease"/>
            <person name="Wu L."/>
            <person name="Ma J."/>
        </authorList>
    </citation>
    <scope>NUCLEOTIDE SEQUENCE [LARGE SCALE GENOMIC DNA]</scope>
    <source>
        <strain evidence="10">IBRC-M 10906</strain>
    </source>
</reference>
<keyword evidence="10" id="KW-1185">Reference proteome</keyword>
<proteinExistence type="predicted"/>
<organism evidence="9 10">
    <name type="scientific">Prauserella oleivorans</name>
    <dbReference type="NCBI Taxonomy" id="1478153"/>
    <lineage>
        <taxon>Bacteria</taxon>
        <taxon>Bacillati</taxon>
        <taxon>Actinomycetota</taxon>
        <taxon>Actinomycetes</taxon>
        <taxon>Pseudonocardiales</taxon>
        <taxon>Pseudonocardiaceae</taxon>
        <taxon>Prauserella</taxon>
    </lineage>
</organism>
<gene>
    <name evidence="9" type="ORF">ACFS2C_07270</name>
</gene>
<dbReference type="InterPro" id="IPR042099">
    <property type="entry name" value="ANL_N_sf"/>
</dbReference>
<evidence type="ECO:0000256" key="4">
    <source>
        <dbReference type="ARBA" id="ARBA00026121"/>
    </source>
</evidence>
<evidence type="ECO:0000256" key="3">
    <source>
        <dbReference type="ARBA" id="ARBA00022598"/>
    </source>
</evidence>
<evidence type="ECO:0000259" key="8">
    <source>
        <dbReference type="Pfam" id="PF13193"/>
    </source>
</evidence>
<comment type="subcellular location">
    <subcellularLocation>
        <location evidence="1">Membrane</location>
        <topology evidence="1">Peripheral membrane protein</topology>
    </subcellularLocation>
</comment>
<dbReference type="InterPro" id="IPR000873">
    <property type="entry name" value="AMP-dep_synth/lig_dom"/>
</dbReference>
<evidence type="ECO:0000313" key="10">
    <source>
        <dbReference type="Proteomes" id="UP001597478"/>
    </source>
</evidence>